<keyword evidence="2" id="KW-1185">Reference proteome</keyword>
<name>A0A9Q8T8Z1_9PEZI</name>
<organism evidence="1 2">
    <name type="scientific">Colletotrichum lupini</name>
    <dbReference type="NCBI Taxonomy" id="145971"/>
    <lineage>
        <taxon>Eukaryota</taxon>
        <taxon>Fungi</taxon>
        <taxon>Dikarya</taxon>
        <taxon>Ascomycota</taxon>
        <taxon>Pezizomycotina</taxon>
        <taxon>Sordariomycetes</taxon>
        <taxon>Hypocreomycetidae</taxon>
        <taxon>Glomerellales</taxon>
        <taxon>Glomerellaceae</taxon>
        <taxon>Colletotrichum</taxon>
        <taxon>Colletotrichum acutatum species complex</taxon>
    </lineage>
</organism>
<protein>
    <submittedName>
        <fullName evidence="1">Uncharacterized protein</fullName>
    </submittedName>
</protein>
<dbReference type="AlphaFoldDB" id="A0A9Q8T8Z1"/>
<accession>A0A9Q8T8Z1</accession>
<gene>
    <name evidence="1" type="ORF">CLUP02_16734</name>
</gene>
<sequence>MQLMVDAGFNPDWDLRGAMFLSLQMVMTGSFSSRTAFTKATLLPMPFNWGDRIPGEPMALSTSYATKAVVFATIGIQLSYGERESTIFTT</sequence>
<reference evidence="1" key="1">
    <citation type="journal article" date="2021" name="Mol. Plant Microbe Interact.">
        <title>Complete Genome Sequence of the Plant-Pathogenic Fungus Colletotrichum lupini.</title>
        <authorList>
            <person name="Baroncelli R."/>
            <person name="Pensec F."/>
            <person name="Da Lio D."/>
            <person name="Boufleur T."/>
            <person name="Vicente I."/>
            <person name="Sarrocco S."/>
            <person name="Picot A."/>
            <person name="Baraldi E."/>
            <person name="Sukno S."/>
            <person name="Thon M."/>
            <person name="Le Floch G."/>
        </authorList>
    </citation>
    <scope>NUCLEOTIDE SEQUENCE</scope>
    <source>
        <strain evidence="1">IMI 504893</strain>
    </source>
</reference>
<proteinExistence type="predicted"/>
<dbReference type="KEGG" id="clup:CLUP02_16734"/>
<dbReference type="RefSeq" id="XP_049152799.1">
    <property type="nucleotide sequence ID" value="XM_049295652.1"/>
</dbReference>
<dbReference type="EMBL" id="CP019481">
    <property type="protein sequence ID" value="UQC91200.1"/>
    <property type="molecule type" value="Genomic_DNA"/>
</dbReference>
<dbReference type="Proteomes" id="UP000830671">
    <property type="component" value="Chromosome 9"/>
</dbReference>
<dbReference type="GeneID" id="73350662"/>
<evidence type="ECO:0000313" key="1">
    <source>
        <dbReference type="EMBL" id="UQC91200.1"/>
    </source>
</evidence>
<evidence type="ECO:0000313" key="2">
    <source>
        <dbReference type="Proteomes" id="UP000830671"/>
    </source>
</evidence>